<evidence type="ECO:0000313" key="2">
    <source>
        <dbReference type="Proteomes" id="UP000777482"/>
    </source>
</evidence>
<dbReference type="OrthoDB" id="10459513at2759"/>
<keyword evidence="2" id="KW-1185">Reference proteome</keyword>
<sequence length="363" mass="37956">FCYKQFNVKQHNENEQKANTAVLGGGGGLGHGIGGKGYVKRDGLGGGYYGDGLLGGGYGGGYGHGKGGFGKGGFKGGYDDDCFDQDHFLDGYGPFDGGIGGYGIGGGIGGYGIGGGLGYGGDLSATELRNPYAIAATDGTATTLAQLAAAVGGPALAAPSLDTFDAWLRQNVPDFGHLDGPSYDTRGADREPPIFDQDAFQSILNKAQQLSATGGGKLLLIDVFTVCRAPALAEWKRRHQLSPNLVPPAAWIKGAKLLGELFFKCLPSNNIRVSNVLLSGTVANQFAGQAAGGGVKLEKWHVHSQLTSINCYTNYHYSIMVNSIFPHLRAVLLYRLCLIIRHLASKLPSSAPAVALLPVSDIY</sequence>
<name>A0A9P6VR96_RHOMI</name>
<comment type="caution">
    <text evidence="1">The sequence shown here is derived from an EMBL/GenBank/DDBJ whole genome shotgun (WGS) entry which is preliminary data.</text>
</comment>
<protein>
    <submittedName>
        <fullName evidence="1">Epithelial splicing regulatory protein</fullName>
    </submittedName>
</protein>
<proteinExistence type="predicted"/>
<accession>A0A9P6VR96</accession>
<dbReference type="AlphaFoldDB" id="A0A9P6VR96"/>
<reference evidence="1 2" key="1">
    <citation type="submission" date="2020-11" db="EMBL/GenBank/DDBJ databases">
        <title>Kefir isolates.</title>
        <authorList>
            <person name="Marcisauskas S."/>
            <person name="Kim Y."/>
            <person name="Blasche S."/>
        </authorList>
    </citation>
    <scope>NUCLEOTIDE SEQUENCE [LARGE SCALE GENOMIC DNA]</scope>
    <source>
        <strain evidence="1 2">KR</strain>
    </source>
</reference>
<evidence type="ECO:0000313" key="1">
    <source>
        <dbReference type="EMBL" id="KAG0653210.1"/>
    </source>
</evidence>
<dbReference type="EMBL" id="PUHQ01000272">
    <property type="protein sequence ID" value="KAG0653210.1"/>
    <property type="molecule type" value="Genomic_DNA"/>
</dbReference>
<feature type="non-terminal residue" evidence="1">
    <location>
        <position position="1"/>
    </location>
</feature>
<organism evidence="1 2">
    <name type="scientific">Rhodotorula mucilaginosa</name>
    <name type="common">Yeast</name>
    <name type="synonym">Rhodotorula rubra</name>
    <dbReference type="NCBI Taxonomy" id="5537"/>
    <lineage>
        <taxon>Eukaryota</taxon>
        <taxon>Fungi</taxon>
        <taxon>Dikarya</taxon>
        <taxon>Basidiomycota</taxon>
        <taxon>Pucciniomycotina</taxon>
        <taxon>Microbotryomycetes</taxon>
        <taxon>Sporidiobolales</taxon>
        <taxon>Sporidiobolaceae</taxon>
        <taxon>Rhodotorula</taxon>
    </lineage>
</organism>
<feature type="non-terminal residue" evidence="1">
    <location>
        <position position="363"/>
    </location>
</feature>
<gene>
    <name evidence="1" type="primary">ESRP1</name>
    <name evidence="1" type="ORF">C6P46_003391</name>
</gene>
<dbReference type="Proteomes" id="UP000777482">
    <property type="component" value="Unassembled WGS sequence"/>
</dbReference>